<reference evidence="2 3" key="1">
    <citation type="submission" date="2014-12" db="EMBL/GenBank/DDBJ databases">
        <title>Complete genome sequence of Bifidobacterium longum subsp. infantis BT1.</title>
        <authorList>
            <person name="Kim J.F."/>
            <person name="Kwak M.-J."/>
        </authorList>
    </citation>
    <scope>NUCLEOTIDE SEQUENCE [LARGE SCALE GENOMIC DNA]</scope>
    <source>
        <strain evidence="2 3">BT1</strain>
    </source>
</reference>
<evidence type="ECO:0000256" key="1">
    <source>
        <dbReference type="SAM" id="MobiDB-lite"/>
    </source>
</evidence>
<proteinExistence type="predicted"/>
<gene>
    <name evidence="2" type="ORF">RY67_1230</name>
</gene>
<evidence type="ECO:0000313" key="3">
    <source>
        <dbReference type="Proteomes" id="UP000067206"/>
    </source>
</evidence>
<dbReference type="PATRIC" id="fig|1682.24.peg.1198"/>
<feature type="region of interest" description="Disordered" evidence="1">
    <location>
        <begin position="217"/>
        <end position="256"/>
    </location>
</feature>
<dbReference type="EMBL" id="CP010411">
    <property type="protein sequence ID" value="ALE09260.1"/>
    <property type="molecule type" value="Genomic_DNA"/>
</dbReference>
<dbReference type="RefSeq" id="WP_060620641.1">
    <property type="nucleotide sequence ID" value="NZ_CABHMM010000001.1"/>
</dbReference>
<dbReference type="Proteomes" id="UP000067206">
    <property type="component" value="Chromosome"/>
</dbReference>
<dbReference type="AlphaFoldDB" id="A0A0M5L3Q7"/>
<organism evidence="2 3">
    <name type="scientific">Bifidobacterium longum subsp. infantis</name>
    <dbReference type="NCBI Taxonomy" id="1682"/>
    <lineage>
        <taxon>Bacteria</taxon>
        <taxon>Bacillati</taxon>
        <taxon>Actinomycetota</taxon>
        <taxon>Actinomycetes</taxon>
        <taxon>Bifidobacteriales</taxon>
        <taxon>Bifidobacteriaceae</taxon>
        <taxon>Bifidobacterium</taxon>
    </lineage>
</organism>
<accession>A0A0M5L3Q7</accession>
<name>A0A0M5L3Q7_BIFLI</name>
<feature type="compositionally biased region" description="Polar residues" evidence="1">
    <location>
        <begin position="247"/>
        <end position="256"/>
    </location>
</feature>
<sequence>MKYSSEDFVNLDEVHALADVLTPIGPALYTVLAEARSDLETRYPDDLFWPHQNRQNLSRLVNQRTARIWEQYGSDDWTLFDRSGFLHLRENETGVKLILRKVDPLTHGVPKSNATRASRAYFSQSQCIPKGQLQAVDPGLFDEGKLIPDLHDIGLVCTWDEMTDGGVSIVVYKTEGPGRYGEKNHYLFKFPLFDSVRGDEQYEFIPLQEDQENLLPNLLADQTDVEDVDNTDSSSSEKNENEDAGMNSDNKGNEAN</sequence>
<protein>
    <submittedName>
        <fullName evidence="2">Uncharacterized protein</fullName>
    </submittedName>
</protein>
<evidence type="ECO:0000313" key="2">
    <source>
        <dbReference type="EMBL" id="ALE09260.1"/>
    </source>
</evidence>